<dbReference type="OrthoDB" id="9784302at2"/>
<feature type="domain" description="ChrB C-terminal" evidence="1">
    <location>
        <begin position="3"/>
        <end position="135"/>
    </location>
</feature>
<evidence type="ECO:0000313" key="3">
    <source>
        <dbReference type="Proteomes" id="UP000321261"/>
    </source>
</evidence>
<dbReference type="AlphaFoldDB" id="A0A561SJ03"/>
<organism evidence="2 3">
    <name type="scientific">Pseudonocardia hierapolitana</name>
    <dbReference type="NCBI Taxonomy" id="1128676"/>
    <lineage>
        <taxon>Bacteria</taxon>
        <taxon>Bacillati</taxon>
        <taxon>Actinomycetota</taxon>
        <taxon>Actinomycetes</taxon>
        <taxon>Pseudonocardiales</taxon>
        <taxon>Pseudonocardiaceae</taxon>
        <taxon>Pseudonocardia</taxon>
    </lineage>
</organism>
<reference evidence="2 3" key="1">
    <citation type="submission" date="2019-06" db="EMBL/GenBank/DDBJ databases">
        <title>Sequencing the genomes of 1000 actinobacteria strains.</title>
        <authorList>
            <person name="Klenk H.-P."/>
        </authorList>
    </citation>
    <scope>NUCLEOTIDE SEQUENCE [LARGE SCALE GENOMIC DNA]</scope>
    <source>
        <strain evidence="2 3">DSM 45671</strain>
    </source>
</reference>
<accession>A0A561SJ03</accession>
<dbReference type="EMBL" id="VIWU01000001">
    <property type="protein sequence ID" value="TWF74858.1"/>
    <property type="molecule type" value="Genomic_DNA"/>
</dbReference>
<name>A0A561SJ03_9PSEU</name>
<dbReference type="Pfam" id="PF09828">
    <property type="entry name" value="ChrB_C"/>
    <property type="match status" value="1"/>
</dbReference>
<dbReference type="Proteomes" id="UP000321261">
    <property type="component" value="Unassembled WGS sequence"/>
</dbReference>
<keyword evidence="3" id="KW-1185">Reference proteome</keyword>
<sequence length="147" mass="16537">MKWATRRGVHIDRAATAWLIRRFVDPEPEFVFVTGPDDVPADARPFDMRGVELGHQVHEGLQECTFETVLRRFELTDPVLWKLAEAVHEADLEDDRFDAPEAAGLDAVLRGLSMTVDDTTVLAVTGPIFDGLYEYYKRAVLLGRPPA</sequence>
<dbReference type="InterPro" id="IPR018634">
    <property type="entry name" value="ChrB_C"/>
</dbReference>
<gene>
    <name evidence="2" type="ORF">FHX44_11740</name>
</gene>
<dbReference type="RefSeq" id="WP_147254165.1">
    <property type="nucleotide sequence ID" value="NZ_VIWU01000001.1"/>
</dbReference>
<protein>
    <recommendedName>
        <fullName evidence="1">ChrB C-terminal domain-containing protein</fullName>
    </recommendedName>
</protein>
<proteinExistence type="predicted"/>
<evidence type="ECO:0000313" key="2">
    <source>
        <dbReference type="EMBL" id="TWF74858.1"/>
    </source>
</evidence>
<comment type="caution">
    <text evidence="2">The sequence shown here is derived from an EMBL/GenBank/DDBJ whole genome shotgun (WGS) entry which is preliminary data.</text>
</comment>
<evidence type="ECO:0000259" key="1">
    <source>
        <dbReference type="Pfam" id="PF09828"/>
    </source>
</evidence>